<dbReference type="SUPFAM" id="SSF52172">
    <property type="entry name" value="CheY-like"/>
    <property type="match status" value="1"/>
</dbReference>
<evidence type="ECO:0000313" key="5">
    <source>
        <dbReference type="Proteomes" id="UP000321534"/>
    </source>
</evidence>
<keyword evidence="1" id="KW-0238">DNA-binding</keyword>
<dbReference type="InterPro" id="IPR058245">
    <property type="entry name" value="NreC/VraR/RcsB-like_REC"/>
</dbReference>
<dbReference type="PANTHER" id="PTHR43214">
    <property type="entry name" value="TWO-COMPONENT RESPONSE REGULATOR"/>
    <property type="match status" value="1"/>
</dbReference>
<dbReference type="Proteomes" id="UP000321534">
    <property type="component" value="Unassembled WGS sequence"/>
</dbReference>
<name>A0A512D0L7_9MICO</name>
<dbReference type="Gene3D" id="3.40.50.2300">
    <property type="match status" value="1"/>
</dbReference>
<keyword evidence="2" id="KW-0597">Phosphoprotein</keyword>
<keyword evidence="5" id="KW-1185">Reference proteome</keyword>
<feature type="domain" description="Response regulatory" evidence="3">
    <location>
        <begin position="3"/>
        <end position="119"/>
    </location>
</feature>
<dbReference type="PROSITE" id="PS50110">
    <property type="entry name" value="RESPONSE_REGULATORY"/>
    <property type="match status" value="1"/>
</dbReference>
<dbReference type="InterPro" id="IPR039420">
    <property type="entry name" value="WalR-like"/>
</dbReference>
<dbReference type="RefSeq" id="WP_186815117.1">
    <property type="nucleotide sequence ID" value="NZ_BAAARO010000026.1"/>
</dbReference>
<dbReference type="InterPro" id="IPR001789">
    <property type="entry name" value="Sig_transdc_resp-reg_receiver"/>
</dbReference>
<dbReference type="SMART" id="SM00448">
    <property type="entry name" value="REC"/>
    <property type="match status" value="1"/>
</dbReference>
<dbReference type="GO" id="GO:0000160">
    <property type="term" value="P:phosphorelay signal transduction system"/>
    <property type="evidence" value="ECO:0007669"/>
    <property type="project" value="InterPro"/>
</dbReference>
<proteinExistence type="predicted"/>
<dbReference type="CDD" id="cd17535">
    <property type="entry name" value="REC_NarL-like"/>
    <property type="match status" value="1"/>
</dbReference>
<feature type="modified residue" description="4-aspartylphosphate" evidence="2">
    <location>
        <position position="54"/>
    </location>
</feature>
<protein>
    <recommendedName>
        <fullName evidence="3">Response regulatory domain-containing protein</fullName>
    </recommendedName>
</protein>
<dbReference type="Pfam" id="PF00072">
    <property type="entry name" value="Response_reg"/>
    <property type="match status" value="1"/>
</dbReference>
<dbReference type="AlphaFoldDB" id="A0A512D0L7"/>
<dbReference type="EMBL" id="BJYX01000007">
    <property type="protein sequence ID" value="GEO30008.1"/>
    <property type="molecule type" value="Genomic_DNA"/>
</dbReference>
<evidence type="ECO:0000256" key="2">
    <source>
        <dbReference type="PROSITE-ProRule" id="PRU00169"/>
    </source>
</evidence>
<accession>A0A512D0L7</accession>
<sequence length="128" mass="13738">MVRILIVDDVQIMRIGLASLLSLEPDLHVCGAAASGEQGLTVARQTRPDVVLMDIRMPGLDGVEATRRIVRELPRTRVVVLTGEPSQESRLAALEAGAADYVVKDAVPATVLEAVRRAWDGRATDGPD</sequence>
<evidence type="ECO:0000313" key="4">
    <source>
        <dbReference type="EMBL" id="GEO30008.1"/>
    </source>
</evidence>
<dbReference type="GO" id="GO:0003677">
    <property type="term" value="F:DNA binding"/>
    <property type="evidence" value="ECO:0007669"/>
    <property type="project" value="UniProtKB-KW"/>
</dbReference>
<reference evidence="4 5" key="1">
    <citation type="submission" date="2019-07" db="EMBL/GenBank/DDBJ databases">
        <title>Whole genome shotgun sequence of Terrabacter aerolatus NBRC 106305.</title>
        <authorList>
            <person name="Hosoyama A."/>
            <person name="Uohara A."/>
            <person name="Ohji S."/>
            <person name="Ichikawa N."/>
        </authorList>
    </citation>
    <scope>NUCLEOTIDE SEQUENCE [LARGE SCALE GENOMIC DNA]</scope>
    <source>
        <strain evidence="4 5">NBRC 106305</strain>
    </source>
</reference>
<gene>
    <name evidence="4" type="ORF">TAE01_18180</name>
</gene>
<evidence type="ECO:0000259" key="3">
    <source>
        <dbReference type="PROSITE" id="PS50110"/>
    </source>
</evidence>
<dbReference type="PANTHER" id="PTHR43214:SF43">
    <property type="entry name" value="TWO-COMPONENT RESPONSE REGULATOR"/>
    <property type="match status" value="1"/>
</dbReference>
<comment type="caution">
    <text evidence="4">The sequence shown here is derived from an EMBL/GenBank/DDBJ whole genome shotgun (WGS) entry which is preliminary data.</text>
</comment>
<evidence type="ECO:0000256" key="1">
    <source>
        <dbReference type="ARBA" id="ARBA00023125"/>
    </source>
</evidence>
<organism evidence="4 5">
    <name type="scientific">Terrabacter aerolatus</name>
    <dbReference type="NCBI Taxonomy" id="422442"/>
    <lineage>
        <taxon>Bacteria</taxon>
        <taxon>Bacillati</taxon>
        <taxon>Actinomycetota</taxon>
        <taxon>Actinomycetes</taxon>
        <taxon>Micrococcales</taxon>
        <taxon>Intrasporangiaceae</taxon>
        <taxon>Terrabacter</taxon>
    </lineage>
</organism>
<dbReference type="InterPro" id="IPR011006">
    <property type="entry name" value="CheY-like_superfamily"/>
</dbReference>